<dbReference type="InterPro" id="IPR036866">
    <property type="entry name" value="RibonucZ/Hydroxyglut_hydro"/>
</dbReference>
<dbReference type="InterPro" id="IPR036415">
    <property type="entry name" value="Lamin_tail_dom_sf"/>
</dbReference>
<comment type="caution">
    <text evidence="3">The sequence shown here is derived from an EMBL/GenBank/DDBJ whole genome shotgun (WGS) entry which is preliminary data.</text>
</comment>
<feature type="compositionally biased region" description="Acidic residues" evidence="1">
    <location>
        <begin position="333"/>
        <end position="362"/>
    </location>
</feature>
<organism evidence="3 4">
    <name type="scientific">Halorubrum aidingense JCM 13560</name>
    <dbReference type="NCBI Taxonomy" id="1230454"/>
    <lineage>
        <taxon>Archaea</taxon>
        <taxon>Methanobacteriati</taxon>
        <taxon>Methanobacteriota</taxon>
        <taxon>Stenosarchaea group</taxon>
        <taxon>Halobacteria</taxon>
        <taxon>Halobacteriales</taxon>
        <taxon>Haloferacaceae</taxon>
        <taxon>Halorubrum</taxon>
    </lineage>
</organism>
<dbReference type="PANTHER" id="PTHR30619:SF1">
    <property type="entry name" value="RECOMBINATION PROTEIN 2"/>
    <property type="match status" value="1"/>
</dbReference>
<dbReference type="AlphaFoldDB" id="M0PE83"/>
<name>M0PE83_9EURY</name>
<dbReference type="SMART" id="SM00849">
    <property type="entry name" value="Lactamase_B"/>
    <property type="match status" value="1"/>
</dbReference>
<reference evidence="3 4" key="1">
    <citation type="journal article" date="2014" name="PLoS Genet.">
        <title>Phylogenetically driven sequencing of extremely halophilic archaea reveals strategies for static and dynamic osmo-response.</title>
        <authorList>
            <person name="Becker E.A."/>
            <person name="Seitzer P.M."/>
            <person name="Tritt A."/>
            <person name="Larsen D."/>
            <person name="Krusor M."/>
            <person name="Yao A.I."/>
            <person name="Wu D."/>
            <person name="Madern D."/>
            <person name="Eisen J.A."/>
            <person name="Darling A.E."/>
            <person name="Facciotti M.T."/>
        </authorList>
    </citation>
    <scope>NUCLEOTIDE SEQUENCE [LARGE SCALE GENOMIC DNA]</scope>
    <source>
        <strain evidence="3 4">JCM 13560</strain>
    </source>
</reference>
<proteinExistence type="predicted"/>
<keyword evidence="4" id="KW-1185">Reference proteome</keyword>
<dbReference type="InterPro" id="IPR035681">
    <property type="entry name" value="ComA-like_MBL"/>
</dbReference>
<feature type="compositionally biased region" description="Low complexity" evidence="1">
    <location>
        <begin position="363"/>
        <end position="374"/>
    </location>
</feature>
<dbReference type="EMBL" id="AOJI01000019">
    <property type="protein sequence ID" value="EMA68188.1"/>
    <property type="molecule type" value="Genomic_DNA"/>
</dbReference>
<dbReference type="SUPFAM" id="SSF56281">
    <property type="entry name" value="Metallo-hydrolase/oxidoreductase"/>
    <property type="match status" value="1"/>
</dbReference>
<dbReference type="PROSITE" id="PS51841">
    <property type="entry name" value="LTD"/>
    <property type="match status" value="1"/>
</dbReference>
<dbReference type="PATRIC" id="fig|1230454.4.peg.1294"/>
<gene>
    <name evidence="3" type="ORF">C461_06389</name>
</gene>
<dbReference type="PANTHER" id="PTHR30619">
    <property type="entry name" value="DNA INTERNALIZATION/COMPETENCE PROTEIN COMEC/REC2"/>
    <property type="match status" value="1"/>
</dbReference>
<dbReference type="STRING" id="1230454.C461_06389"/>
<evidence type="ECO:0000313" key="4">
    <source>
        <dbReference type="Proteomes" id="UP000011575"/>
    </source>
</evidence>
<dbReference type="Pfam" id="PF00753">
    <property type="entry name" value="Lactamase_B"/>
    <property type="match status" value="1"/>
</dbReference>
<evidence type="ECO:0000256" key="1">
    <source>
        <dbReference type="SAM" id="MobiDB-lite"/>
    </source>
</evidence>
<evidence type="ECO:0000259" key="2">
    <source>
        <dbReference type="PROSITE" id="PS51841"/>
    </source>
</evidence>
<dbReference type="Pfam" id="PF00932">
    <property type="entry name" value="LTD"/>
    <property type="match status" value="1"/>
</dbReference>
<feature type="domain" description="LTD" evidence="2">
    <location>
        <begin position="363"/>
        <end position="486"/>
    </location>
</feature>
<dbReference type="InterPro" id="IPR001279">
    <property type="entry name" value="Metallo-B-lactamas"/>
</dbReference>
<dbReference type="Proteomes" id="UP000011575">
    <property type="component" value="Unassembled WGS sequence"/>
</dbReference>
<dbReference type="Gene3D" id="3.60.15.10">
    <property type="entry name" value="Ribonuclease Z/Hydroxyacylglutathione hydrolase-like"/>
    <property type="match status" value="1"/>
</dbReference>
<dbReference type="SUPFAM" id="SSF74853">
    <property type="entry name" value="Lamin A/C globular tail domain"/>
    <property type="match status" value="1"/>
</dbReference>
<accession>M0PE83</accession>
<evidence type="ECO:0000313" key="3">
    <source>
        <dbReference type="EMBL" id="EMA68188.1"/>
    </source>
</evidence>
<dbReference type="Gene3D" id="2.60.40.1260">
    <property type="entry name" value="Lamin Tail domain"/>
    <property type="match status" value="1"/>
</dbReference>
<dbReference type="InterPro" id="IPR001322">
    <property type="entry name" value="Lamin_tail_dom"/>
</dbReference>
<sequence length="486" mass="51453">MVIILLAGCAGAVPGGQVSTDTGANGDASTESTVETANGTVEVHYINVGQSVSTLVVGPEGETMLVDTGHYNDDGEYVLRYLQRHDVTRIDHLVTSHNDADHIGGNAALIEYYETEADGIGAVYDPGIAASTQTYAEYLDAVEAHDVTLYETREGDAISFGDVDVDVLGPPEPYLENEARNENSIVLKLTHGETSFLLSGDAEDDQEEYLIDAYGTELQSTVLKAGHHGSSSSSSEPFIDAVRPRAVVISSAYDSQYGHPHDEVLQRLADRSLPTYWTATHGDIVLVSDGSGVSVQTQRDAPTDPLALRDGEPVAPGTSGDVVERARLGGDPIDGEAGSDGDETDETDETDDDTDDTVDDTDGTTGENETSSTDPGAALEVAAINADAAGDDRENLNDEYVVFENTGDDPIEMGGWTVEDEAGRSYEIPSGFTLDAGATVTVRTGSGTDTDTELYWGSSSPVWNNDGDTVMVSNGDGERVLEVTYE</sequence>
<dbReference type="InterPro" id="IPR052159">
    <property type="entry name" value="Competence_DNA_uptake"/>
</dbReference>
<protein>
    <submittedName>
        <fullName evidence="3">Beta-lactamase</fullName>
    </submittedName>
</protein>
<dbReference type="CDD" id="cd07731">
    <property type="entry name" value="ComA-like_MBL-fold"/>
    <property type="match status" value="1"/>
</dbReference>
<feature type="region of interest" description="Disordered" evidence="1">
    <location>
        <begin position="295"/>
        <end position="377"/>
    </location>
</feature>